<sequence>MSQINPDSDNYQYYFPNLKMKIMEFIRFLYYKKAPAICLYAFAVSERLIKCLDLFFKRRR</sequence>
<dbReference type="EMBL" id="NPDZ01000003">
    <property type="protein sequence ID" value="PJZ73817.1"/>
    <property type="molecule type" value="Genomic_DNA"/>
</dbReference>
<name>A0A2M9ZP22_9LEPT</name>
<keyword evidence="3" id="KW-1185">Reference proteome</keyword>
<accession>A0A2M9ZP22</accession>
<protein>
    <submittedName>
        <fullName evidence="2">Uncharacterized protein</fullName>
    </submittedName>
</protein>
<evidence type="ECO:0000313" key="4">
    <source>
        <dbReference type="Proteomes" id="UP000231990"/>
    </source>
</evidence>
<reference evidence="3 4" key="1">
    <citation type="submission" date="2017-07" db="EMBL/GenBank/DDBJ databases">
        <title>Leptospira spp. isolated from tropical soils.</title>
        <authorList>
            <person name="Thibeaux R."/>
            <person name="Iraola G."/>
            <person name="Ferres I."/>
            <person name="Bierque E."/>
            <person name="Girault D."/>
            <person name="Soupe-Gilbert M.-E."/>
            <person name="Picardeau M."/>
            <person name="Goarant C."/>
        </authorList>
    </citation>
    <scope>NUCLEOTIDE SEQUENCE [LARGE SCALE GENOMIC DNA]</scope>
    <source>
        <strain evidence="2 4">FH1-B-B1</strain>
        <strain evidence="1 3">FH1-B-C1</strain>
    </source>
</reference>
<dbReference type="AlphaFoldDB" id="A0A2M9ZP22"/>
<dbReference type="Proteomes" id="UP000231990">
    <property type="component" value="Unassembled WGS sequence"/>
</dbReference>
<evidence type="ECO:0000313" key="3">
    <source>
        <dbReference type="Proteomes" id="UP000231962"/>
    </source>
</evidence>
<evidence type="ECO:0000313" key="1">
    <source>
        <dbReference type="EMBL" id="PJZ70605.1"/>
    </source>
</evidence>
<dbReference type="Proteomes" id="UP000231962">
    <property type="component" value="Unassembled WGS sequence"/>
</dbReference>
<gene>
    <name evidence="1" type="ORF">CH360_03430</name>
    <name evidence="2" type="ORF">CH373_06570</name>
</gene>
<comment type="caution">
    <text evidence="2">The sequence shown here is derived from an EMBL/GenBank/DDBJ whole genome shotgun (WGS) entry which is preliminary data.</text>
</comment>
<organism evidence="2 4">
    <name type="scientific">Leptospira perolatii</name>
    <dbReference type="NCBI Taxonomy" id="2023191"/>
    <lineage>
        <taxon>Bacteria</taxon>
        <taxon>Pseudomonadati</taxon>
        <taxon>Spirochaetota</taxon>
        <taxon>Spirochaetia</taxon>
        <taxon>Leptospirales</taxon>
        <taxon>Leptospiraceae</taxon>
        <taxon>Leptospira</taxon>
    </lineage>
</organism>
<proteinExistence type="predicted"/>
<evidence type="ECO:0000313" key="2">
    <source>
        <dbReference type="EMBL" id="PJZ73817.1"/>
    </source>
</evidence>
<dbReference type="EMBL" id="NPDY01000002">
    <property type="protein sequence ID" value="PJZ70605.1"/>
    <property type="molecule type" value="Genomic_DNA"/>
</dbReference>